<feature type="chain" id="PRO_5032416290" description="WxL domain-containing protein" evidence="1">
    <location>
        <begin position="28"/>
        <end position="393"/>
    </location>
</feature>
<comment type="caution">
    <text evidence="2">The sequence shown here is derived from an EMBL/GenBank/DDBJ whole genome shotgun (WGS) entry which is preliminary data.</text>
</comment>
<dbReference type="RefSeq" id="WP_185423996.1">
    <property type="nucleotide sequence ID" value="NZ_JAARRL010000001.1"/>
</dbReference>
<evidence type="ECO:0000256" key="1">
    <source>
        <dbReference type="SAM" id="SignalP"/>
    </source>
</evidence>
<dbReference type="InterPro" id="IPR046776">
    <property type="entry name" value="Pectate_lyase_5"/>
</dbReference>
<sequence>MNKNTVKLSLSVLTAAAVLVAPLQLSADGGVKSLSSITAQADTYTVNSFAELKSALEQKSTSDTIVLGADIKATANVSVTTNRAAVIEGNGYKLDMGAYMLNFTQGGMYYIKDLDISSTGSYGAFRSDVFANLTFDNITFTGKQLAYIPKGAINFDNTNTLETNSTLEIAKVNSLSFSAGSVFNATTKADAFLMAQANPQVTVDQNATVNITSAKKAFNLTGATGKFQTATGSSLTTDTVDVALYINGSPTFGANSNTELSQQATGTLGLIYASTGLNVEKDANFVLNGSVKSTQLIRTAKAAINFNDVSNVYLKSNNTKGNIFSLGSGSLVTFDAPQTLTLGKKTTDDIYTATNLRASLAGSGTNLSVQSFAGNNSIVSYDFKTMGSFKLTK</sequence>
<dbReference type="Proteomes" id="UP000564536">
    <property type="component" value="Unassembled WGS sequence"/>
</dbReference>
<dbReference type="Pfam" id="PF20585">
    <property type="entry name" value="Pectate_lyase_5"/>
    <property type="match status" value="1"/>
</dbReference>
<feature type="signal peptide" evidence="1">
    <location>
        <begin position="1"/>
        <end position="27"/>
    </location>
</feature>
<keyword evidence="1" id="KW-0732">Signal</keyword>
<gene>
    <name evidence="2" type="ORF">HB943_01050</name>
</gene>
<accession>A0A841Z2M0</accession>
<organism evidence="2 3">
    <name type="scientific">Listeria weihenstephanensis</name>
    <dbReference type="NCBI Taxonomy" id="1006155"/>
    <lineage>
        <taxon>Bacteria</taxon>
        <taxon>Bacillati</taxon>
        <taxon>Bacillota</taxon>
        <taxon>Bacilli</taxon>
        <taxon>Bacillales</taxon>
        <taxon>Listeriaceae</taxon>
        <taxon>Listeria</taxon>
    </lineage>
</organism>
<protein>
    <recommendedName>
        <fullName evidence="4">WxL domain-containing protein</fullName>
    </recommendedName>
</protein>
<evidence type="ECO:0008006" key="4">
    <source>
        <dbReference type="Google" id="ProtNLM"/>
    </source>
</evidence>
<evidence type="ECO:0000313" key="3">
    <source>
        <dbReference type="Proteomes" id="UP000564536"/>
    </source>
</evidence>
<dbReference type="EMBL" id="JAARRL010000001">
    <property type="protein sequence ID" value="MBC1499169.1"/>
    <property type="molecule type" value="Genomic_DNA"/>
</dbReference>
<proteinExistence type="predicted"/>
<dbReference type="AlphaFoldDB" id="A0A841Z2M0"/>
<reference evidence="2 3" key="1">
    <citation type="submission" date="2020-03" db="EMBL/GenBank/DDBJ databases">
        <title>Soil Listeria distribution.</title>
        <authorList>
            <person name="Liao J."/>
            <person name="Wiedmann M."/>
        </authorList>
    </citation>
    <scope>NUCLEOTIDE SEQUENCE [LARGE SCALE GENOMIC DNA]</scope>
    <source>
        <strain evidence="2 3">FSL L7-1523</strain>
    </source>
</reference>
<evidence type="ECO:0000313" key="2">
    <source>
        <dbReference type="EMBL" id="MBC1499169.1"/>
    </source>
</evidence>
<name>A0A841Z2M0_9LIST</name>